<dbReference type="STRING" id="47428.A0A284RPA6"/>
<evidence type="ECO:0000313" key="9">
    <source>
        <dbReference type="Proteomes" id="UP000219338"/>
    </source>
</evidence>
<dbReference type="GO" id="GO:0050660">
    <property type="term" value="F:flavin adenine dinucleotide binding"/>
    <property type="evidence" value="ECO:0007669"/>
    <property type="project" value="InterPro"/>
</dbReference>
<dbReference type="PIRSF" id="PIRSF000137">
    <property type="entry name" value="Alcohol_oxidase"/>
    <property type="match status" value="1"/>
</dbReference>
<evidence type="ECO:0000313" key="8">
    <source>
        <dbReference type="EMBL" id="SJL10545.1"/>
    </source>
</evidence>
<dbReference type="OMA" id="MTPNIPK"/>
<dbReference type="SUPFAM" id="SSF51905">
    <property type="entry name" value="FAD/NAD(P)-binding domain"/>
    <property type="match status" value="1"/>
</dbReference>
<feature type="binding site" evidence="6">
    <location>
        <position position="285"/>
    </location>
    <ligand>
        <name>FAD</name>
        <dbReference type="ChEBI" id="CHEBI:57692"/>
    </ligand>
</feature>
<comment type="similarity">
    <text evidence="2">Belongs to the GMC oxidoreductase family.</text>
</comment>
<evidence type="ECO:0000256" key="4">
    <source>
        <dbReference type="ARBA" id="ARBA00022827"/>
    </source>
</evidence>
<dbReference type="PANTHER" id="PTHR11552">
    <property type="entry name" value="GLUCOSE-METHANOL-CHOLINE GMC OXIDOREDUCTASE"/>
    <property type="match status" value="1"/>
</dbReference>
<evidence type="ECO:0000256" key="2">
    <source>
        <dbReference type="ARBA" id="ARBA00010790"/>
    </source>
</evidence>
<protein>
    <submittedName>
        <fullName evidence="8">Related to choline dehydrogenase and related flavoproteins</fullName>
    </submittedName>
</protein>
<evidence type="ECO:0000259" key="7">
    <source>
        <dbReference type="PROSITE" id="PS00624"/>
    </source>
</evidence>
<reference evidence="9" key="1">
    <citation type="journal article" date="2017" name="Nat. Ecol. Evol.">
        <title>Genome expansion and lineage-specific genetic innovations in the forest pathogenic fungi Armillaria.</title>
        <authorList>
            <person name="Sipos G."/>
            <person name="Prasanna A.N."/>
            <person name="Walter M.C."/>
            <person name="O'Connor E."/>
            <person name="Balint B."/>
            <person name="Krizsan K."/>
            <person name="Kiss B."/>
            <person name="Hess J."/>
            <person name="Varga T."/>
            <person name="Slot J."/>
            <person name="Riley R."/>
            <person name="Boka B."/>
            <person name="Rigling D."/>
            <person name="Barry K."/>
            <person name="Lee J."/>
            <person name="Mihaltcheva S."/>
            <person name="LaButti K."/>
            <person name="Lipzen A."/>
            <person name="Waldron R."/>
            <person name="Moloney N.M."/>
            <person name="Sperisen C."/>
            <person name="Kredics L."/>
            <person name="Vagvoelgyi C."/>
            <person name="Patrignani A."/>
            <person name="Fitzpatrick D."/>
            <person name="Nagy I."/>
            <person name="Doyle S."/>
            <person name="Anderson J.B."/>
            <person name="Grigoriev I.V."/>
            <person name="Gueldener U."/>
            <person name="Muensterkoetter M."/>
            <person name="Nagy L.G."/>
        </authorList>
    </citation>
    <scope>NUCLEOTIDE SEQUENCE [LARGE SCALE GENOMIC DNA]</scope>
    <source>
        <strain evidence="9">C18/9</strain>
    </source>
</reference>
<proteinExistence type="inferred from homology"/>
<dbReference type="Pfam" id="PF00732">
    <property type="entry name" value="GMC_oxred_N"/>
    <property type="match status" value="1"/>
</dbReference>
<accession>A0A284RPA6</accession>
<dbReference type="InterPro" id="IPR007867">
    <property type="entry name" value="GMC_OxRtase_C"/>
</dbReference>
<dbReference type="Pfam" id="PF05199">
    <property type="entry name" value="GMC_oxred_C"/>
    <property type="match status" value="1"/>
</dbReference>
<organism evidence="8 9">
    <name type="scientific">Armillaria ostoyae</name>
    <name type="common">Armillaria root rot fungus</name>
    <dbReference type="NCBI Taxonomy" id="47428"/>
    <lineage>
        <taxon>Eukaryota</taxon>
        <taxon>Fungi</taxon>
        <taxon>Dikarya</taxon>
        <taxon>Basidiomycota</taxon>
        <taxon>Agaricomycotina</taxon>
        <taxon>Agaricomycetes</taxon>
        <taxon>Agaricomycetidae</taxon>
        <taxon>Agaricales</taxon>
        <taxon>Marasmiineae</taxon>
        <taxon>Physalacriaceae</taxon>
        <taxon>Armillaria</taxon>
    </lineage>
</organism>
<evidence type="ECO:0000256" key="3">
    <source>
        <dbReference type="ARBA" id="ARBA00022630"/>
    </source>
</evidence>
<dbReference type="SUPFAM" id="SSF54373">
    <property type="entry name" value="FAD-linked reductases, C-terminal domain"/>
    <property type="match status" value="1"/>
</dbReference>
<keyword evidence="3" id="KW-0285">Flavoprotein</keyword>
<gene>
    <name evidence="8" type="ORF">ARMOST_13932</name>
</gene>
<dbReference type="Gene3D" id="3.30.560.10">
    <property type="entry name" value="Glucose Oxidase, domain 3"/>
    <property type="match status" value="1"/>
</dbReference>
<dbReference type="Proteomes" id="UP000219338">
    <property type="component" value="Unassembled WGS sequence"/>
</dbReference>
<sequence length="629" mass="69860">MTESFLRRAGPLRGVLGLVALLLVLRYRRSKASKHVKDLSTIGRRLDGERYDFDEFDIIVIGGGTAGCVLASRLSEDPRVRVLLLESGGSAQGVPESRTPAGFTSILRSKYGYDLYTEPQAFLKDGRKLFWPRGRFLGGCSSINAQMAQYGCPSDFDQWAEFMHDDTWSWNKFRRYFNKFEKYSADPDYPQVDPTHHGSEGPVRIGYFNTIAQSSKDFVKACVNVGIPYTPDFNGPNGTLGASRVIPNTVTYIDQNRERVSSESAYLTPDVLARPNLKVAINSHVTRILFDTEKRAVGVEYANFENGPRYRSRARKEVILSAGAVHSPHILMLSGIGPAEHLKEHNIPVVHDLAGVGASLVDHPVIDISYKDTTNNSASYLVPRTLADRLKLFKALLHYKFLRSGGPLATNFAEATAFIRSDDPTLFPPSQYPQVLEDSTSGAGAPDVELLCTSIGYKPHAQSLFDVPTRALHACLLKPMSRGEVLLKSANPFDLPSVNPNYMKDLDDLQRLLRGLRLCFRIAQTEPLASHLDHTLEHAELDHRLHLKSDEELTEILKSRIETLYHPTSSCRMAPQEQYGVVDARLRVYGLKALRICDASIFPWIVSGHTAGACFAAAEKLADEIKAGL</sequence>
<dbReference type="EMBL" id="FUEG01000012">
    <property type="protein sequence ID" value="SJL10545.1"/>
    <property type="molecule type" value="Genomic_DNA"/>
</dbReference>
<dbReference type="Gene3D" id="3.50.50.60">
    <property type="entry name" value="FAD/NAD(P)-binding domain"/>
    <property type="match status" value="1"/>
</dbReference>
<keyword evidence="4 6" id="KW-0274">FAD</keyword>
<evidence type="ECO:0000256" key="5">
    <source>
        <dbReference type="PIRSR" id="PIRSR000137-1"/>
    </source>
</evidence>
<dbReference type="GO" id="GO:0016614">
    <property type="term" value="F:oxidoreductase activity, acting on CH-OH group of donors"/>
    <property type="evidence" value="ECO:0007669"/>
    <property type="project" value="InterPro"/>
</dbReference>
<name>A0A284RPA6_ARMOS</name>
<dbReference type="InterPro" id="IPR036188">
    <property type="entry name" value="FAD/NAD-bd_sf"/>
</dbReference>
<feature type="active site" description="Proton donor" evidence="5">
    <location>
        <position position="566"/>
    </location>
</feature>
<dbReference type="PANTHER" id="PTHR11552:SF147">
    <property type="entry name" value="CHOLINE DEHYDROGENASE, MITOCHONDRIAL"/>
    <property type="match status" value="1"/>
</dbReference>
<dbReference type="PROSITE" id="PS00624">
    <property type="entry name" value="GMC_OXRED_2"/>
    <property type="match status" value="1"/>
</dbReference>
<dbReference type="OrthoDB" id="269227at2759"/>
<feature type="domain" description="Glucose-methanol-choline oxidoreductase N-terminal" evidence="7">
    <location>
        <begin position="323"/>
        <end position="337"/>
    </location>
</feature>
<feature type="active site" description="Proton acceptor" evidence="5">
    <location>
        <position position="609"/>
    </location>
</feature>
<evidence type="ECO:0000256" key="6">
    <source>
        <dbReference type="PIRSR" id="PIRSR000137-2"/>
    </source>
</evidence>
<comment type="cofactor">
    <cofactor evidence="1 6">
        <name>FAD</name>
        <dbReference type="ChEBI" id="CHEBI:57692"/>
    </cofactor>
</comment>
<evidence type="ECO:0000256" key="1">
    <source>
        <dbReference type="ARBA" id="ARBA00001974"/>
    </source>
</evidence>
<dbReference type="InterPro" id="IPR012132">
    <property type="entry name" value="GMC_OxRdtase"/>
</dbReference>
<keyword evidence="9" id="KW-1185">Reference proteome</keyword>
<dbReference type="AlphaFoldDB" id="A0A284RPA6"/>
<dbReference type="InterPro" id="IPR000172">
    <property type="entry name" value="GMC_OxRdtase_N"/>
</dbReference>